<accession>A0A8B2PFJ0</accession>
<dbReference type="EMBL" id="AWFB01000089">
    <property type="protein sequence ID" value="RAN30426.1"/>
    <property type="molecule type" value="Genomic_DNA"/>
</dbReference>
<dbReference type="Proteomes" id="UP000249123">
    <property type="component" value="Unassembled WGS sequence"/>
</dbReference>
<comment type="caution">
    <text evidence="1">The sequence shown here is derived from an EMBL/GenBank/DDBJ whole genome shotgun (WGS) entry which is preliminary data.</text>
</comment>
<dbReference type="AlphaFoldDB" id="A0A8B2PFJ0"/>
<evidence type="ECO:0000313" key="2">
    <source>
        <dbReference type="Proteomes" id="UP000249123"/>
    </source>
</evidence>
<name>A0A8B2PFJ0_9PROT</name>
<reference evidence="1 2" key="1">
    <citation type="submission" date="2013-04" db="EMBL/GenBank/DDBJ databases">
        <title>Hyphomonas sp. T24B3 Genome Sequencing.</title>
        <authorList>
            <person name="Lai Q."/>
            <person name="Shao Z."/>
        </authorList>
    </citation>
    <scope>NUCLEOTIDE SEQUENCE [LARGE SCALE GENOMIC DNA]</scope>
    <source>
        <strain evidence="1 2">T24B3</strain>
    </source>
</reference>
<organism evidence="1 2">
    <name type="scientific">Hyphomonas pacifica</name>
    <dbReference type="NCBI Taxonomy" id="1280941"/>
    <lineage>
        <taxon>Bacteria</taxon>
        <taxon>Pseudomonadati</taxon>
        <taxon>Pseudomonadota</taxon>
        <taxon>Alphaproteobacteria</taxon>
        <taxon>Hyphomonadales</taxon>
        <taxon>Hyphomonadaceae</taxon>
        <taxon>Hyphomonas</taxon>
    </lineage>
</organism>
<protein>
    <submittedName>
        <fullName evidence="1">Uncharacterized protein</fullName>
    </submittedName>
</protein>
<sequence>MEKEFSLKKRIRRDRLERPKPFPQAITPPAFLFLISYDVKQRGTEAPKVSIRRPWPRPEVAAYMSRRIARQHSFLRFLQLGV</sequence>
<gene>
    <name evidence="1" type="ORF">HY3_06290</name>
</gene>
<dbReference type="RefSeq" id="WP_034829031.1">
    <property type="nucleotide sequence ID" value="NZ_AWFA01000067.1"/>
</dbReference>
<keyword evidence="2" id="KW-1185">Reference proteome</keyword>
<proteinExistence type="predicted"/>
<evidence type="ECO:0000313" key="1">
    <source>
        <dbReference type="EMBL" id="RAN30426.1"/>
    </source>
</evidence>